<proteinExistence type="predicted"/>
<name>A0A9D4S3W7_DREPO</name>
<sequence>MKLHYVWKSKKFIEQLASTIKRRLVSHFFLRVLLARSSYTLTLLPFSDVLKDHLRTTKQ</sequence>
<dbReference type="AlphaFoldDB" id="A0A9D4S3W7"/>
<comment type="caution">
    <text evidence="1">The sequence shown here is derived from an EMBL/GenBank/DDBJ whole genome shotgun (WGS) entry which is preliminary data.</text>
</comment>
<gene>
    <name evidence="1" type="ORF">DPMN_013694</name>
</gene>
<reference evidence="1" key="2">
    <citation type="submission" date="2020-11" db="EMBL/GenBank/DDBJ databases">
        <authorList>
            <person name="McCartney M.A."/>
            <person name="Auch B."/>
            <person name="Kono T."/>
            <person name="Mallez S."/>
            <person name="Becker A."/>
            <person name="Gohl D.M."/>
            <person name="Silverstein K.A.T."/>
            <person name="Koren S."/>
            <person name="Bechman K.B."/>
            <person name="Herman A."/>
            <person name="Abrahante J.E."/>
            <person name="Garbe J."/>
        </authorList>
    </citation>
    <scope>NUCLEOTIDE SEQUENCE</scope>
    <source>
        <strain evidence="1">Duluth1</strain>
        <tissue evidence="1">Whole animal</tissue>
    </source>
</reference>
<reference evidence="1" key="1">
    <citation type="journal article" date="2019" name="bioRxiv">
        <title>The Genome of the Zebra Mussel, Dreissena polymorpha: A Resource for Invasive Species Research.</title>
        <authorList>
            <person name="McCartney M.A."/>
            <person name="Auch B."/>
            <person name="Kono T."/>
            <person name="Mallez S."/>
            <person name="Zhang Y."/>
            <person name="Obille A."/>
            <person name="Becker A."/>
            <person name="Abrahante J.E."/>
            <person name="Garbe J."/>
            <person name="Badalamenti J.P."/>
            <person name="Herman A."/>
            <person name="Mangelson H."/>
            <person name="Liachko I."/>
            <person name="Sullivan S."/>
            <person name="Sone E.D."/>
            <person name="Koren S."/>
            <person name="Silverstein K.A.T."/>
            <person name="Beckman K.B."/>
            <person name="Gohl D.M."/>
        </authorList>
    </citation>
    <scope>NUCLEOTIDE SEQUENCE</scope>
    <source>
        <strain evidence="1">Duluth1</strain>
        <tissue evidence="1">Whole animal</tissue>
    </source>
</reference>
<protein>
    <submittedName>
        <fullName evidence="1">Uncharacterized protein</fullName>
    </submittedName>
</protein>
<evidence type="ECO:0000313" key="2">
    <source>
        <dbReference type="Proteomes" id="UP000828390"/>
    </source>
</evidence>
<dbReference type="Proteomes" id="UP000828390">
    <property type="component" value="Unassembled WGS sequence"/>
</dbReference>
<accession>A0A9D4S3W7</accession>
<keyword evidence="2" id="KW-1185">Reference proteome</keyword>
<organism evidence="1 2">
    <name type="scientific">Dreissena polymorpha</name>
    <name type="common">Zebra mussel</name>
    <name type="synonym">Mytilus polymorpha</name>
    <dbReference type="NCBI Taxonomy" id="45954"/>
    <lineage>
        <taxon>Eukaryota</taxon>
        <taxon>Metazoa</taxon>
        <taxon>Spiralia</taxon>
        <taxon>Lophotrochozoa</taxon>
        <taxon>Mollusca</taxon>
        <taxon>Bivalvia</taxon>
        <taxon>Autobranchia</taxon>
        <taxon>Heteroconchia</taxon>
        <taxon>Euheterodonta</taxon>
        <taxon>Imparidentia</taxon>
        <taxon>Neoheterodontei</taxon>
        <taxon>Myida</taxon>
        <taxon>Dreissenoidea</taxon>
        <taxon>Dreissenidae</taxon>
        <taxon>Dreissena</taxon>
    </lineage>
</organism>
<dbReference type="EMBL" id="JAIWYP010000001">
    <property type="protein sequence ID" value="KAH3889635.1"/>
    <property type="molecule type" value="Genomic_DNA"/>
</dbReference>
<evidence type="ECO:0000313" key="1">
    <source>
        <dbReference type="EMBL" id="KAH3889635.1"/>
    </source>
</evidence>